<name>A0A150K641_HEYCO</name>
<accession>A0A150K641</accession>
<comment type="caution">
    <text evidence="1">The sequence shown here is derived from an EMBL/GenBank/DDBJ whole genome shotgun (WGS) entry which is preliminary data.</text>
</comment>
<protein>
    <recommendedName>
        <fullName evidence="3">DUF5085 family protein</fullName>
    </recommendedName>
</protein>
<evidence type="ECO:0000313" key="1">
    <source>
        <dbReference type="EMBL" id="KYC64926.1"/>
    </source>
</evidence>
<dbReference type="RefSeq" id="WP_061575512.1">
    <property type="nucleotide sequence ID" value="NZ_LQYI01000095.1"/>
</dbReference>
<organism evidence="1 2">
    <name type="scientific">Heyndrickxia coagulans</name>
    <name type="common">Weizmannia coagulans</name>
    <dbReference type="NCBI Taxonomy" id="1398"/>
    <lineage>
        <taxon>Bacteria</taxon>
        <taxon>Bacillati</taxon>
        <taxon>Bacillota</taxon>
        <taxon>Bacilli</taxon>
        <taxon>Bacillales</taxon>
        <taxon>Bacillaceae</taxon>
        <taxon>Heyndrickxia</taxon>
    </lineage>
</organism>
<dbReference type="AlphaFoldDB" id="A0A150K641"/>
<dbReference type="Proteomes" id="UP000075304">
    <property type="component" value="Unassembled WGS sequence"/>
</dbReference>
<dbReference type="InterPro" id="IPR031664">
    <property type="entry name" value="DUF5085"/>
</dbReference>
<evidence type="ECO:0008006" key="3">
    <source>
        <dbReference type="Google" id="ProtNLM"/>
    </source>
</evidence>
<dbReference type="EMBL" id="LQYI01000095">
    <property type="protein sequence ID" value="KYC64926.1"/>
    <property type="molecule type" value="Genomic_DNA"/>
</dbReference>
<proteinExistence type="predicted"/>
<gene>
    <name evidence="1" type="ORF">B4099_3748</name>
</gene>
<sequence length="150" mass="17696">MKIEKRSLLFDNVMVYETTQLKEDWTESYLMMEGLPLLENVYQNGPVFFSVAPVEGEEKFGHFTFYLPINLPVKTNNEKPIHFQERFELNNALCLRQADEELDFYAAYEKVKDYAAKENIKLKDTYYIVLLEVFDDILIDLYVPIEGEES</sequence>
<evidence type="ECO:0000313" key="2">
    <source>
        <dbReference type="Proteomes" id="UP000075304"/>
    </source>
</evidence>
<reference evidence="1 2" key="1">
    <citation type="submission" date="2016-01" db="EMBL/GenBank/DDBJ databases">
        <title>Genome Sequences of Twelve Sporeforming Bacillus Species Isolated from Foods.</title>
        <authorList>
            <person name="Berendsen E.M."/>
            <person name="Wells-Bennik M.H."/>
            <person name="Krawcyk A.O."/>
            <person name="De Jong A."/>
            <person name="Holsappel S."/>
            <person name="Eijlander R.T."/>
            <person name="Kuipers O.P."/>
        </authorList>
    </citation>
    <scope>NUCLEOTIDE SEQUENCE [LARGE SCALE GENOMIC DNA]</scope>
    <source>
        <strain evidence="1 2">B4099</strain>
    </source>
</reference>
<dbReference type="PATRIC" id="fig|1398.25.peg.482"/>
<dbReference type="Pfam" id="PF16895">
    <property type="entry name" value="DUF5085"/>
    <property type="match status" value="1"/>
</dbReference>